<keyword evidence="4" id="KW-0288">FMN</keyword>
<dbReference type="InterPro" id="IPR013088">
    <property type="entry name" value="Znf_NHR/GATA"/>
</dbReference>
<dbReference type="CDD" id="cd00202">
    <property type="entry name" value="ZnF_GATA"/>
    <property type="match status" value="1"/>
</dbReference>
<dbReference type="InterPro" id="IPR013655">
    <property type="entry name" value="PAS_fold_3"/>
</dbReference>
<feature type="region of interest" description="Disordered" evidence="16">
    <location>
        <begin position="74"/>
        <end position="189"/>
    </location>
</feature>
<dbReference type="InterPro" id="IPR001610">
    <property type="entry name" value="PAC"/>
</dbReference>
<evidence type="ECO:0000256" key="12">
    <source>
        <dbReference type="ARBA" id="ARBA00023159"/>
    </source>
</evidence>
<evidence type="ECO:0000256" key="9">
    <source>
        <dbReference type="ARBA" id="ARBA00022991"/>
    </source>
</evidence>
<keyword evidence="5" id="KW-0479">Metal-binding</keyword>
<dbReference type="InterPro" id="IPR000679">
    <property type="entry name" value="Znf_GATA"/>
</dbReference>
<evidence type="ECO:0000259" key="18">
    <source>
        <dbReference type="PROSITE" id="PS50114"/>
    </source>
</evidence>
<feature type="compositionally biased region" description="Basic and acidic residues" evidence="16">
    <location>
        <begin position="1240"/>
        <end position="1254"/>
    </location>
</feature>
<dbReference type="PANTHER" id="PTHR47429">
    <property type="entry name" value="PROTEIN TWIN LOV 1"/>
    <property type="match status" value="1"/>
</dbReference>
<dbReference type="GO" id="GO:0006355">
    <property type="term" value="P:regulation of DNA-templated transcription"/>
    <property type="evidence" value="ECO:0007669"/>
    <property type="project" value="InterPro"/>
</dbReference>
<feature type="domain" description="PAS" evidence="17">
    <location>
        <begin position="568"/>
        <end position="590"/>
    </location>
</feature>
<dbReference type="Pfam" id="PF00320">
    <property type="entry name" value="GATA"/>
    <property type="match status" value="1"/>
</dbReference>
<dbReference type="SMART" id="SM00091">
    <property type="entry name" value="PAS"/>
    <property type="match status" value="3"/>
</dbReference>
<dbReference type="EMBL" id="KZ613943">
    <property type="protein sequence ID" value="PMD42259.1"/>
    <property type="molecule type" value="Genomic_DNA"/>
</dbReference>
<sequence length="1254" mass="137383">MRFFASPVSGGSGACDLRVETPLATRTRLTSSPLSTYTYLINLLRQIKLTPCLTGSSCSTPSTRLTYPELHPRYTKHRQKKPGPPLQPLGSASKTSTFDPHASRGSFVQRAFRSRPRRCSSSQLWRGSSAHTRVPTGLKQRDSGNPTNRLLAQITPLRNVTQRPILPTPIPSSRTRPRNHDRESKAESLDTSMIHTSLAHVGVMNQFFGTQYSQEDLQQRLAERRRSNAPNRAGSTIVPGPQQQANDDTMDMMMGGGDSLDDIIMQNNQELQRRQSLPRAYPQGIDRRSSMMEFGSTDPNLGAFQFGPATSMSGDSNMRRQSTGELDMAAAFGNMANMGSGMSMPGQQMGYSATMVSDPLSIDTNAQFPGMSADMVHGMMGYGSMGMEGISEEDSNAMNMFSPTNFSQPYGPGTMDSMTSDFMMPQNLQTGLTARRDSMVPEEADEMMPAMPSLNVADSSLVNSPQAISMSQSMAAYSSPVMANMPALPTQEPPFNAPTPSAPIEEPQVMVKPERKPDYSGIYSTSGFDMLGALMKVANRRNPEVDLGKVDLSCAFVVCDITMYDCPIIYISEIFERLTGYTKHEIIGQNCRFLQDPNGKVQAGAYRNFVNNDSVYYLKQRIEACKEAQQSIINYRKGGQPFMNMLSMIPITGEDDKEIRYIVGFQVDLMLKPEALAAKGVSGLYTVDYSQENLPKYIWQPPEQNRPRDGGQTISRDDVSTVLSSINTSMESELTKRMWDKVLLENTDDVVHVLSLKGLFLYLSPSSRHVLEYDSSELVGTALSSVCHPSDIVPVTRELKDTSPGASVNVVFRIRRKNSGYTWFESHGSLCVEQGKGRKCIILVGRERPVYALARHDVEAAGGIGESEIWTKLSTSGMFLFLSSNVRTLLDRNPDDLVGTSIQALMRPESKVEFGRSLEKARTGKRVIHKHEILNKRGLVLQAQTTLYPGDAAEGQKPTFLVAQTRLLKSSSRSVAPALVSHNSGSSKGMSSLGHHPSDEGTPLNHPSGLSSGPPADGANPNSGQIVPTQMMGAVTQAGGPRLPIGSQDLILASEDNIFDELKTTRCTSWQFELRQMEKSNRILAEELAALLQNKKKRKRRKGGSTTRDCANCHTRVTPEWRRGPSGNRDLCNSCGLRWAKQTGRVSPRTSTRGGDGSKPSQTQNNSQTQSQHSNSPVHSSPLAQEVSTIQSTSNTPNLNREVEKEGDMKGDGAAMPGSLGGRSTVESRPVHGLSQGFREGGDRGITRIREEGG</sequence>
<dbReference type="PROSITE" id="PS50114">
    <property type="entry name" value="GATA_ZN_FINGER_2"/>
    <property type="match status" value="1"/>
</dbReference>
<dbReference type="PANTHER" id="PTHR47429:SF7">
    <property type="entry name" value="GATA-FACTOR"/>
    <property type="match status" value="1"/>
</dbReference>
<evidence type="ECO:0000256" key="5">
    <source>
        <dbReference type="ARBA" id="ARBA00022723"/>
    </source>
</evidence>
<dbReference type="Pfam" id="PF13426">
    <property type="entry name" value="PAS_9"/>
    <property type="match status" value="1"/>
</dbReference>
<dbReference type="Gene3D" id="3.30.450.20">
    <property type="entry name" value="PAS domain"/>
    <property type="match status" value="3"/>
</dbReference>
<dbReference type="OrthoDB" id="447251at2759"/>
<feature type="compositionally biased region" description="Polar residues" evidence="16">
    <location>
        <begin position="1177"/>
        <end position="1199"/>
    </location>
</feature>
<feature type="region of interest" description="Disordered" evidence="16">
    <location>
        <begin position="225"/>
        <end position="246"/>
    </location>
</feature>
<accession>A0A2J6RUR7</accession>
<keyword evidence="11" id="KW-0238">DNA-binding</keyword>
<feature type="domain" description="GATA-type" evidence="18">
    <location>
        <begin position="1104"/>
        <end position="1137"/>
    </location>
</feature>
<dbReference type="SUPFAM" id="SSF57716">
    <property type="entry name" value="Glucocorticoid receptor-like (DNA-binding domain)"/>
    <property type="match status" value="1"/>
</dbReference>
<dbReference type="SUPFAM" id="SSF55785">
    <property type="entry name" value="PYP-like sensor domain (PAS domain)"/>
    <property type="match status" value="3"/>
</dbReference>
<gene>
    <name evidence="19" type="ORF">L207DRAFT_564606</name>
</gene>
<evidence type="ECO:0000256" key="14">
    <source>
        <dbReference type="ARBA" id="ARBA00023170"/>
    </source>
</evidence>
<keyword evidence="6" id="KW-0677">Repeat</keyword>
<name>A0A2J6RUR7_HYAVF</name>
<evidence type="ECO:0000256" key="4">
    <source>
        <dbReference type="ARBA" id="ARBA00022643"/>
    </source>
</evidence>
<dbReference type="PROSITE" id="PS50112">
    <property type="entry name" value="PAS"/>
    <property type="match status" value="3"/>
</dbReference>
<feature type="compositionally biased region" description="Polar residues" evidence="16">
    <location>
        <begin position="119"/>
        <end position="131"/>
    </location>
</feature>
<evidence type="ECO:0000256" key="6">
    <source>
        <dbReference type="ARBA" id="ARBA00022737"/>
    </source>
</evidence>
<evidence type="ECO:0000256" key="7">
    <source>
        <dbReference type="ARBA" id="ARBA00022771"/>
    </source>
</evidence>
<feature type="region of interest" description="Disordered" evidence="16">
    <location>
        <begin position="974"/>
        <end position="1027"/>
    </location>
</feature>
<feature type="region of interest" description="Disordered" evidence="16">
    <location>
        <begin position="1142"/>
        <end position="1254"/>
    </location>
</feature>
<dbReference type="SMART" id="SM00401">
    <property type="entry name" value="ZnF_GATA"/>
    <property type="match status" value="1"/>
</dbReference>
<evidence type="ECO:0000256" key="16">
    <source>
        <dbReference type="SAM" id="MobiDB-lite"/>
    </source>
</evidence>
<dbReference type="GO" id="GO:0009881">
    <property type="term" value="F:photoreceptor activity"/>
    <property type="evidence" value="ECO:0007669"/>
    <property type="project" value="UniProtKB-KW"/>
</dbReference>
<feature type="compositionally biased region" description="Polar residues" evidence="16">
    <location>
        <begin position="143"/>
        <end position="162"/>
    </location>
</feature>
<dbReference type="InterPro" id="IPR000014">
    <property type="entry name" value="PAS"/>
</dbReference>
<dbReference type="GO" id="GO:0005634">
    <property type="term" value="C:nucleus"/>
    <property type="evidence" value="ECO:0007669"/>
    <property type="project" value="TreeGrafter"/>
</dbReference>
<feature type="compositionally biased region" description="Low complexity" evidence="16">
    <location>
        <begin position="981"/>
        <end position="995"/>
    </location>
</feature>
<dbReference type="Proteomes" id="UP000235786">
    <property type="component" value="Unassembled WGS sequence"/>
</dbReference>
<dbReference type="Pfam" id="PF08447">
    <property type="entry name" value="PAS_3"/>
    <property type="match status" value="1"/>
</dbReference>
<keyword evidence="1" id="KW-0600">Photoreceptor protein</keyword>
<evidence type="ECO:0000259" key="17">
    <source>
        <dbReference type="PROSITE" id="PS50112"/>
    </source>
</evidence>
<feature type="compositionally biased region" description="Basic and acidic residues" evidence="16">
    <location>
        <begin position="1201"/>
        <end position="1211"/>
    </location>
</feature>
<dbReference type="PROSITE" id="PS51257">
    <property type="entry name" value="PROKAR_LIPOPROTEIN"/>
    <property type="match status" value="1"/>
</dbReference>
<dbReference type="SMART" id="SM00086">
    <property type="entry name" value="PAC"/>
    <property type="match status" value="2"/>
</dbReference>
<dbReference type="FunFam" id="3.30.450.20:FF:000064">
    <property type="entry name" value="Vivid PAS protein VVD"/>
    <property type="match status" value="1"/>
</dbReference>
<evidence type="ECO:0000256" key="8">
    <source>
        <dbReference type="ARBA" id="ARBA00022833"/>
    </source>
</evidence>
<evidence type="ECO:0000256" key="13">
    <source>
        <dbReference type="ARBA" id="ARBA00023163"/>
    </source>
</evidence>
<evidence type="ECO:0000256" key="3">
    <source>
        <dbReference type="ARBA" id="ARBA00022630"/>
    </source>
</evidence>
<keyword evidence="7 15" id="KW-0863">Zinc-finger</keyword>
<proteinExistence type="predicted"/>
<feature type="compositionally biased region" description="Basic and acidic residues" evidence="16">
    <location>
        <begin position="178"/>
        <end position="188"/>
    </location>
</feature>
<organism evidence="19 20">
    <name type="scientific">Hyaloscypha variabilis (strain UAMH 11265 / GT02V1 / F)</name>
    <name type="common">Meliniomyces variabilis</name>
    <dbReference type="NCBI Taxonomy" id="1149755"/>
    <lineage>
        <taxon>Eukaryota</taxon>
        <taxon>Fungi</taxon>
        <taxon>Dikarya</taxon>
        <taxon>Ascomycota</taxon>
        <taxon>Pezizomycotina</taxon>
        <taxon>Leotiomycetes</taxon>
        <taxon>Helotiales</taxon>
        <taxon>Hyaloscyphaceae</taxon>
        <taxon>Hyaloscypha</taxon>
        <taxon>Hyaloscypha variabilis</taxon>
    </lineage>
</organism>
<keyword evidence="9" id="KW-0157">Chromophore</keyword>
<evidence type="ECO:0000313" key="19">
    <source>
        <dbReference type="EMBL" id="PMD42259.1"/>
    </source>
</evidence>
<dbReference type="FunFam" id="3.30.450.20:FF:000063">
    <property type="entry name" value="White collar 1 protein"/>
    <property type="match status" value="1"/>
</dbReference>
<feature type="domain" description="PAS" evidence="17">
    <location>
        <begin position="873"/>
        <end position="925"/>
    </location>
</feature>
<dbReference type="CDD" id="cd00130">
    <property type="entry name" value="PAS"/>
    <property type="match status" value="3"/>
</dbReference>
<evidence type="ECO:0000313" key="20">
    <source>
        <dbReference type="Proteomes" id="UP000235786"/>
    </source>
</evidence>
<dbReference type="STRING" id="1149755.A0A2J6RUR7"/>
<protein>
    <submittedName>
        <fullName evidence="19">Uncharacterized protein</fullName>
    </submittedName>
</protein>
<keyword evidence="14" id="KW-0675">Receptor</keyword>
<dbReference type="GO" id="GO:0043565">
    <property type="term" value="F:sequence-specific DNA binding"/>
    <property type="evidence" value="ECO:0007669"/>
    <property type="project" value="InterPro"/>
</dbReference>
<evidence type="ECO:0000256" key="2">
    <source>
        <dbReference type="ARBA" id="ARBA00022606"/>
    </source>
</evidence>
<feature type="compositionally biased region" description="Polar residues" evidence="16">
    <location>
        <begin position="1144"/>
        <end position="1153"/>
    </location>
</feature>
<keyword evidence="8" id="KW-0862">Zinc</keyword>
<keyword evidence="12" id="KW-0010">Activator</keyword>
<reference evidence="19 20" key="1">
    <citation type="submission" date="2016-04" db="EMBL/GenBank/DDBJ databases">
        <title>A degradative enzymes factory behind the ericoid mycorrhizal symbiosis.</title>
        <authorList>
            <consortium name="DOE Joint Genome Institute"/>
            <person name="Martino E."/>
            <person name="Morin E."/>
            <person name="Grelet G."/>
            <person name="Kuo A."/>
            <person name="Kohler A."/>
            <person name="Daghino S."/>
            <person name="Barry K."/>
            <person name="Choi C."/>
            <person name="Cichocki N."/>
            <person name="Clum A."/>
            <person name="Copeland A."/>
            <person name="Hainaut M."/>
            <person name="Haridas S."/>
            <person name="Labutti K."/>
            <person name="Lindquist E."/>
            <person name="Lipzen A."/>
            <person name="Khouja H.-R."/>
            <person name="Murat C."/>
            <person name="Ohm R."/>
            <person name="Olson A."/>
            <person name="Spatafora J."/>
            <person name="Veneault-Fourrey C."/>
            <person name="Henrissat B."/>
            <person name="Grigoriev I."/>
            <person name="Martin F."/>
            <person name="Perotto S."/>
        </authorList>
    </citation>
    <scope>NUCLEOTIDE SEQUENCE [LARGE SCALE GENOMIC DNA]</scope>
    <source>
        <strain evidence="19 20">F</strain>
    </source>
</reference>
<keyword evidence="13" id="KW-0804">Transcription</keyword>
<keyword evidence="2" id="KW-0716">Sensory transduction</keyword>
<dbReference type="AlphaFoldDB" id="A0A2J6RUR7"/>
<dbReference type="GO" id="GO:0008270">
    <property type="term" value="F:zinc ion binding"/>
    <property type="evidence" value="ECO:0007669"/>
    <property type="project" value="UniProtKB-KW"/>
</dbReference>
<dbReference type="InterPro" id="IPR035965">
    <property type="entry name" value="PAS-like_dom_sf"/>
</dbReference>
<feature type="compositionally biased region" description="Low complexity" evidence="16">
    <location>
        <begin position="1161"/>
        <end position="1176"/>
    </location>
</feature>
<dbReference type="Gene3D" id="3.30.50.10">
    <property type="entry name" value="Erythroid Transcription Factor GATA-1, subunit A"/>
    <property type="match status" value="1"/>
</dbReference>
<feature type="domain" description="PAS" evidence="17">
    <location>
        <begin position="743"/>
        <end position="806"/>
    </location>
</feature>
<keyword evidence="20" id="KW-1185">Reference proteome</keyword>
<dbReference type="PROSITE" id="PS00344">
    <property type="entry name" value="GATA_ZN_FINGER_1"/>
    <property type="match status" value="1"/>
</dbReference>
<evidence type="ECO:0000256" key="1">
    <source>
        <dbReference type="ARBA" id="ARBA00022543"/>
    </source>
</evidence>
<keyword evidence="10" id="KW-0805">Transcription regulation</keyword>
<evidence type="ECO:0000256" key="11">
    <source>
        <dbReference type="ARBA" id="ARBA00023125"/>
    </source>
</evidence>
<keyword evidence="3" id="KW-0285">Flavoprotein</keyword>
<evidence type="ECO:0000256" key="15">
    <source>
        <dbReference type="PROSITE-ProRule" id="PRU00094"/>
    </source>
</evidence>
<evidence type="ECO:0000256" key="10">
    <source>
        <dbReference type="ARBA" id="ARBA00023015"/>
    </source>
</evidence>